<keyword evidence="3" id="KW-1185">Reference proteome</keyword>
<comment type="caution">
    <text evidence="2">The sequence shown here is derived from an EMBL/GenBank/DDBJ whole genome shotgun (WGS) entry which is preliminary data.</text>
</comment>
<dbReference type="GeneID" id="93646854"/>
<dbReference type="EMBL" id="LTDL01000014">
    <property type="protein sequence ID" value="OAG32029.1"/>
    <property type="molecule type" value="Genomic_DNA"/>
</dbReference>
<sequence>MNRVLAQTEDGVVALSHVLLEAIRQCRCISAPETRYERRSTVAPEAFSSSSLQTSSPRLFRQICAYKTMCYWIEVPDAEIDRVHLSEVSGTLSEMSIAPSQLKCAGILRICQTLHTQIQLDMEKDSCVLIRLIFRCCVRFKRSKSLVLQTLELFMASILLKVTGRLHILETISASEESPGAEYLILAYRSVVVRVRMVLRIVSDAFKLFTNTAGVDTQMHPLDFFLSTIPSVDVLSSMFESFGAVYPDSLPQSTSSAFSGASARPEGLSEVFAEWREKEVEIIVEKEREYLHLSYTRLKLLQENVFKSFFFKSKNSLFSTITQKKKSLQTVRDFARNVRGNVVELNKLFLSLQNLPTVKTVYSPHNIFTGPGGSIFFMLITRACQMEASSPLELPDTIEVFEKEALKAPELLEVLAHFFPPDLYIYVAYILIRHIGLREVEKSGISHTYAVLRNGAFFHRARIEEVLYAGLSAPLEEFQAQVHAHTTLKKLAWSIKKRMNLPVLIYIFTTPPSMLIREVFAEIEKLSLNPEHIYNTAEIQTKISTLAQLSQFIHRGVFSQAHLKEYLLYYAQATPSTRPELTRTPPQTPTQPPPIDYDSLLDR</sequence>
<reference evidence="2 3" key="1">
    <citation type="submission" date="2016-02" db="EMBL/GenBank/DDBJ databases">
        <title>Discovery of a natural microsporidian pathogen with a broad tissue tropism in Caenorhabditis elegans.</title>
        <authorList>
            <person name="Luallen R.J."/>
            <person name="Reinke A.W."/>
            <person name="Tong L."/>
            <person name="Botts M.R."/>
            <person name="Felix M.-A."/>
            <person name="Troemel E.R."/>
        </authorList>
    </citation>
    <scope>NUCLEOTIDE SEQUENCE [LARGE SCALE GENOMIC DNA]</scope>
    <source>
        <strain evidence="2 3">JUm2807</strain>
    </source>
</reference>
<gene>
    <name evidence="2" type="ORF">NEDG_00504</name>
</gene>
<dbReference type="AlphaFoldDB" id="A0A177EM19"/>
<name>A0A177EM19_9MICR</name>
<organism evidence="2 3">
    <name type="scientific">Nematocida displodere</name>
    <dbReference type="NCBI Taxonomy" id="1805483"/>
    <lineage>
        <taxon>Eukaryota</taxon>
        <taxon>Fungi</taxon>
        <taxon>Fungi incertae sedis</taxon>
        <taxon>Microsporidia</taxon>
        <taxon>Nematocida</taxon>
    </lineage>
</organism>
<dbReference type="VEuPathDB" id="MicrosporidiaDB:NEDG_00504"/>
<accession>A0A177EM19</accession>
<evidence type="ECO:0000256" key="1">
    <source>
        <dbReference type="SAM" id="MobiDB-lite"/>
    </source>
</evidence>
<feature type="region of interest" description="Disordered" evidence="1">
    <location>
        <begin position="577"/>
        <end position="603"/>
    </location>
</feature>
<evidence type="ECO:0000313" key="3">
    <source>
        <dbReference type="Proteomes" id="UP000185944"/>
    </source>
</evidence>
<protein>
    <submittedName>
        <fullName evidence="2">Uncharacterized protein</fullName>
    </submittedName>
</protein>
<dbReference type="Proteomes" id="UP000185944">
    <property type="component" value="Unassembled WGS sequence"/>
</dbReference>
<evidence type="ECO:0000313" key="2">
    <source>
        <dbReference type="EMBL" id="OAG32029.1"/>
    </source>
</evidence>
<feature type="compositionally biased region" description="Pro residues" evidence="1">
    <location>
        <begin position="586"/>
        <end position="595"/>
    </location>
</feature>
<dbReference type="RefSeq" id="XP_067545630.1">
    <property type="nucleotide sequence ID" value="XM_067687922.1"/>
</dbReference>
<proteinExistence type="predicted"/>